<evidence type="ECO:0000256" key="9">
    <source>
        <dbReference type="RuleBase" id="RU365073"/>
    </source>
</evidence>
<evidence type="ECO:0000313" key="11">
    <source>
        <dbReference type="EMBL" id="CAJ0573112.1"/>
    </source>
</evidence>
<comment type="subcellular location">
    <subcellularLocation>
        <location evidence="1 9">Nucleus</location>
        <location evidence="1 9">Nuclear pore complex</location>
    </subcellularLocation>
</comment>
<protein>
    <recommendedName>
        <fullName evidence="9">Nuclear pore complex protein Nup85</fullName>
    </recommendedName>
</protein>
<evidence type="ECO:0000256" key="8">
    <source>
        <dbReference type="ARBA" id="ARBA00023242"/>
    </source>
</evidence>
<comment type="caution">
    <text evidence="11">The sequence shown here is derived from an EMBL/GenBank/DDBJ whole genome shotgun (WGS) entry which is preliminary data.</text>
</comment>
<dbReference type="Pfam" id="PF07575">
    <property type="entry name" value="Nucleopor_Nup85"/>
    <property type="match status" value="1"/>
</dbReference>
<evidence type="ECO:0000256" key="6">
    <source>
        <dbReference type="ARBA" id="ARBA00023010"/>
    </source>
</evidence>
<evidence type="ECO:0000256" key="5">
    <source>
        <dbReference type="ARBA" id="ARBA00022927"/>
    </source>
</evidence>
<dbReference type="GO" id="GO:0031080">
    <property type="term" value="C:nuclear pore outer ring"/>
    <property type="evidence" value="ECO:0007669"/>
    <property type="project" value="TreeGrafter"/>
</dbReference>
<evidence type="ECO:0000256" key="1">
    <source>
        <dbReference type="ARBA" id="ARBA00004567"/>
    </source>
</evidence>
<evidence type="ECO:0000256" key="2">
    <source>
        <dbReference type="ARBA" id="ARBA00005573"/>
    </source>
</evidence>
<keyword evidence="4 9" id="KW-0509">mRNA transport</keyword>
<keyword evidence="9" id="KW-0472">Membrane</keyword>
<evidence type="ECO:0000256" key="10">
    <source>
        <dbReference type="SAM" id="MobiDB-lite"/>
    </source>
</evidence>
<accession>A0AA36CPX6</accession>
<dbReference type="GO" id="GO:0045893">
    <property type="term" value="P:positive regulation of DNA-templated transcription"/>
    <property type="evidence" value="ECO:0007669"/>
    <property type="project" value="TreeGrafter"/>
</dbReference>
<evidence type="ECO:0000256" key="7">
    <source>
        <dbReference type="ARBA" id="ARBA00023132"/>
    </source>
</evidence>
<keyword evidence="5 9" id="KW-0653">Protein transport</keyword>
<dbReference type="GO" id="GO:0031965">
    <property type="term" value="C:nuclear membrane"/>
    <property type="evidence" value="ECO:0007669"/>
    <property type="project" value="UniProtKB-UniRule"/>
</dbReference>
<proteinExistence type="inferred from homology"/>
<feature type="non-terminal residue" evidence="11">
    <location>
        <position position="1"/>
    </location>
</feature>
<keyword evidence="12" id="KW-1185">Reference proteome</keyword>
<evidence type="ECO:0000256" key="3">
    <source>
        <dbReference type="ARBA" id="ARBA00022448"/>
    </source>
</evidence>
<keyword evidence="6 9" id="KW-0811">Translocation</keyword>
<keyword evidence="7 9" id="KW-0906">Nuclear pore complex</keyword>
<reference evidence="11" key="1">
    <citation type="submission" date="2023-06" db="EMBL/GenBank/DDBJ databases">
        <authorList>
            <person name="Delattre M."/>
        </authorList>
    </citation>
    <scope>NUCLEOTIDE SEQUENCE</scope>
    <source>
        <strain evidence="11">AF72</strain>
    </source>
</reference>
<dbReference type="EMBL" id="CATQJA010002614">
    <property type="protein sequence ID" value="CAJ0573112.1"/>
    <property type="molecule type" value="Genomic_DNA"/>
</dbReference>
<name>A0AA36CPX6_9BILA</name>
<dbReference type="GO" id="GO:0017056">
    <property type="term" value="F:structural constituent of nuclear pore"/>
    <property type="evidence" value="ECO:0007669"/>
    <property type="project" value="TreeGrafter"/>
</dbReference>
<dbReference type="PANTHER" id="PTHR13373">
    <property type="entry name" value="FROUNT PROTEIN-RELATED"/>
    <property type="match status" value="1"/>
</dbReference>
<dbReference type="PANTHER" id="PTHR13373:SF21">
    <property type="entry name" value="NUCLEAR PORE COMPLEX PROTEIN NUP85"/>
    <property type="match status" value="1"/>
</dbReference>
<comment type="subunit">
    <text evidence="9">Component of the nuclear pore complex (NPC).</text>
</comment>
<keyword evidence="3 9" id="KW-0813">Transport</keyword>
<dbReference type="AlphaFoldDB" id="A0AA36CPX6"/>
<evidence type="ECO:0000313" key="12">
    <source>
        <dbReference type="Proteomes" id="UP001177023"/>
    </source>
</evidence>
<dbReference type="InterPro" id="IPR011502">
    <property type="entry name" value="Nucleoporin_Nup85"/>
</dbReference>
<comment type="similarity">
    <text evidence="2 9">Belongs to the nucleoporin Nup85 family.</text>
</comment>
<dbReference type="GO" id="GO:0006406">
    <property type="term" value="P:mRNA export from nucleus"/>
    <property type="evidence" value="ECO:0007669"/>
    <property type="project" value="TreeGrafter"/>
</dbReference>
<dbReference type="GO" id="GO:0006606">
    <property type="term" value="P:protein import into nucleus"/>
    <property type="evidence" value="ECO:0007669"/>
    <property type="project" value="TreeGrafter"/>
</dbReference>
<dbReference type="Proteomes" id="UP001177023">
    <property type="component" value="Unassembled WGS sequence"/>
</dbReference>
<feature type="compositionally biased region" description="Polar residues" evidence="10">
    <location>
        <begin position="10"/>
        <end position="20"/>
    </location>
</feature>
<evidence type="ECO:0000256" key="4">
    <source>
        <dbReference type="ARBA" id="ARBA00022816"/>
    </source>
</evidence>
<sequence>MAKSQLVGFQGQNAGDAQKSNSREAEKQFFSDPSVQKTVTELQQIFDACYQCQAVTSGKLSVQETLLYSRQYLEVLKGAAVDRDTPEGYRDCIAWSLFESLFFNQSDSLLTFDLIRWAATSFPDDQILMAKMEDEVKRTGKQVEEASDYWRTTVFQLLSFHFVECAHLLQDSGQQDQATEAFITALHRMNLEWLLQQDSMSAYISWQKSLGGQVASGIFDQNPNIKFLAGMLTGDKKVYSRLVEAIVPNWWQLVPLYTTTWYPAAEITQLPDIAEECRRLYPATGDQGDLFASILSLDHFSVLQEMIHPPYLAVHLADLIHASMSGAKEDENGTTTIYDLRNYLIKDYGKMLMTSSSIWTTGVNYLCTLGVEGRAEAEQHLLTIPIKGENTANQIYRIAKEQRMDRAAQHVADTMVKKYLKTKCWGPAVAWALRGDDEDRNALDAVCHTVLQEASCEEVAQLYALENLGDRVLQSSGLTFLYSYFQFSKSLTDGLVHESLALLITLFKGSTVPHRFSERLLEHLMDILGSVNEIPIEKEVLYELMSVVNQLSTERLAEMPEDEARKMDNTAEFRMLRTLLSQAFVKTIAVDIGPAMES</sequence>
<organism evidence="11 12">
    <name type="scientific">Mesorhabditis spiculigera</name>
    <dbReference type="NCBI Taxonomy" id="96644"/>
    <lineage>
        <taxon>Eukaryota</taxon>
        <taxon>Metazoa</taxon>
        <taxon>Ecdysozoa</taxon>
        <taxon>Nematoda</taxon>
        <taxon>Chromadorea</taxon>
        <taxon>Rhabditida</taxon>
        <taxon>Rhabditina</taxon>
        <taxon>Rhabditomorpha</taxon>
        <taxon>Rhabditoidea</taxon>
        <taxon>Rhabditidae</taxon>
        <taxon>Mesorhabditinae</taxon>
        <taxon>Mesorhabditis</taxon>
    </lineage>
</organism>
<comment type="function">
    <text evidence="9">Functions as a component of the nuclear pore complex (NPC).</text>
</comment>
<gene>
    <name evidence="11" type="ORF">MSPICULIGERA_LOCUS11481</name>
</gene>
<keyword evidence="8 9" id="KW-0539">Nucleus</keyword>
<feature type="region of interest" description="Disordered" evidence="10">
    <location>
        <begin position="1"/>
        <end position="23"/>
    </location>
</feature>